<dbReference type="KEGG" id="shd:SUTH_00615"/>
<keyword evidence="3" id="KW-0597">Phosphoprotein</keyword>
<dbReference type="GO" id="GO:0005524">
    <property type="term" value="F:ATP binding"/>
    <property type="evidence" value="ECO:0007669"/>
    <property type="project" value="UniProtKB-KW"/>
</dbReference>
<comment type="catalytic activity">
    <reaction evidence="1">
        <text>ATP + protein L-histidine = ADP + protein N-phospho-L-histidine.</text>
        <dbReference type="EC" id="2.7.13.3"/>
    </reaction>
</comment>
<dbReference type="Proteomes" id="UP000031637">
    <property type="component" value="Chromosome"/>
</dbReference>
<feature type="domain" description="Histidine kinase" evidence="11">
    <location>
        <begin position="427"/>
        <end position="639"/>
    </location>
</feature>
<dbReference type="PRINTS" id="PR00344">
    <property type="entry name" value="BCTRLSENSOR"/>
</dbReference>
<dbReference type="InterPro" id="IPR003661">
    <property type="entry name" value="HisK_dim/P_dom"/>
</dbReference>
<keyword evidence="8" id="KW-0902">Two-component regulatory system</keyword>
<dbReference type="InterPro" id="IPR011622">
    <property type="entry name" value="7TMR_DISM_rcpt_extracell_dom2"/>
</dbReference>
<dbReference type="RefSeq" id="WP_084207237.1">
    <property type="nucleotide sequence ID" value="NZ_AP012547.1"/>
</dbReference>
<dbReference type="OrthoDB" id="6114847at2"/>
<dbReference type="Pfam" id="PF07695">
    <property type="entry name" value="7TMR-DISM_7TM"/>
    <property type="match status" value="1"/>
</dbReference>
<dbReference type="InterPro" id="IPR036890">
    <property type="entry name" value="HATPase_C_sf"/>
</dbReference>
<proteinExistence type="predicted"/>
<dbReference type="GO" id="GO:0030295">
    <property type="term" value="F:protein kinase activator activity"/>
    <property type="evidence" value="ECO:0007669"/>
    <property type="project" value="TreeGrafter"/>
</dbReference>
<feature type="transmembrane region" description="Helical" evidence="9">
    <location>
        <begin position="254"/>
        <end position="273"/>
    </location>
</feature>
<dbReference type="InterPro" id="IPR003594">
    <property type="entry name" value="HATPase_dom"/>
</dbReference>
<dbReference type="SUPFAM" id="SSF47384">
    <property type="entry name" value="Homodimeric domain of signal transducing histidine kinase"/>
    <property type="match status" value="1"/>
</dbReference>
<evidence type="ECO:0000256" key="7">
    <source>
        <dbReference type="ARBA" id="ARBA00022840"/>
    </source>
</evidence>
<dbReference type="EC" id="2.7.13.3" evidence="2"/>
<evidence type="ECO:0000256" key="8">
    <source>
        <dbReference type="ARBA" id="ARBA00023012"/>
    </source>
</evidence>
<dbReference type="HOGENOM" id="CLU_426942_0_0_4"/>
<keyword evidence="13" id="KW-1185">Reference proteome</keyword>
<dbReference type="Gene3D" id="1.10.287.130">
    <property type="match status" value="1"/>
</dbReference>
<name>W0SB49_9PROT</name>
<evidence type="ECO:0000256" key="3">
    <source>
        <dbReference type="ARBA" id="ARBA00022553"/>
    </source>
</evidence>
<dbReference type="SMART" id="SM00387">
    <property type="entry name" value="HATPase_c"/>
    <property type="match status" value="1"/>
</dbReference>
<dbReference type="AlphaFoldDB" id="W0SB49"/>
<feature type="transmembrane region" description="Helical" evidence="9">
    <location>
        <begin position="368"/>
        <end position="388"/>
    </location>
</feature>
<dbReference type="InterPro" id="IPR005467">
    <property type="entry name" value="His_kinase_dom"/>
</dbReference>
<gene>
    <name evidence="12" type="ORF">SUTH_00615</name>
</gene>
<feature type="transmembrane region" description="Helical" evidence="9">
    <location>
        <begin position="219"/>
        <end position="242"/>
    </location>
</feature>
<dbReference type="InterPro" id="IPR036097">
    <property type="entry name" value="HisK_dim/P_sf"/>
</dbReference>
<evidence type="ECO:0000259" key="11">
    <source>
        <dbReference type="PROSITE" id="PS50109"/>
    </source>
</evidence>
<feature type="transmembrane region" description="Helical" evidence="9">
    <location>
        <begin position="188"/>
        <end position="207"/>
    </location>
</feature>
<feature type="transmembrane region" description="Helical" evidence="9">
    <location>
        <begin position="343"/>
        <end position="362"/>
    </location>
</feature>
<evidence type="ECO:0000313" key="12">
    <source>
        <dbReference type="EMBL" id="BAO28429.1"/>
    </source>
</evidence>
<evidence type="ECO:0000256" key="4">
    <source>
        <dbReference type="ARBA" id="ARBA00022679"/>
    </source>
</evidence>
<reference evidence="12 13" key="1">
    <citation type="journal article" date="2014" name="Syst. Appl. Microbiol.">
        <title>Complete genomes of freshwater sulfur oxidizers Sulfuricella denitrificans skB26 and Sulfuritalea hydrogenivorans sk43H: genetic insights into the sulfur oxidation pathway of betaproteobacteria.</title>
        <authorList>
            <person name="Watanabe T."/>
            <person name="Kojima H."/>
            <person name="Fukui M."/>
        </authorList>
    </citation>
    <scope>NUCLEOTIDE SEQUENCE [LARGE SCALE GENOMIC DNA]</scope>
    <source>
        <strain evidence="12">DSM22779</strain>
    </source>
</reference>
<keyword evidence="7" id="KW-0067">ATP-binding</keyword>
<dbReference type="InterPro" id="IPR050351">
    <property type="entry name" value="BphY/WalK/GraS-like"/>
</dbReference>
<evidence type="ECO:0000256" key="9">
    <source>
        <dbReference type="SAM" id="Phobius"/>
    </source>
</evidence>
<dbReference type="EMBL" id="AP012547">
    <property type="protein sequence ID" value="BAO28429.1"/>
    <property type="molecule type" value="Genomic_DNA"/>
</dbReference>
<dbReference type="CDD" id="cd00082">
    <property type="entry name" value="HisKA"/>
    <property type="match status" value="1"/>
</dbReference>
<dbReference type="SUPFAM" id="SSF55874">
    <property type="entry name" value="ATPase domain of HSP90 chaperone/DNA topoisomerase II/histidine kinase"/>
    <property type="match status" value="1"/>
</dbReference>
<keyword evidence="10" id="KW-0732">Signal</keyword>
<keyword evidence="5" id="KW-0547">Nucleotide-binding</keyword>
<evidence type="ECO:0000256" key="10">
    <source>
        <dbReference type="SAM" id="SignalP"/>
    </source>
</evidence>
<evidence type="ECO:0000256" key="6">
    <source>
        <dbReference type="ARBA" id="ARBA00022777"/>
    </source>
</evidence>
<dbReference type="Pfam" id="PF02518">
    <property type="entry name" value="HATPase_c"/>
    <property type="match status" value="1"/>
</dbReference>
<dbReference type="STRING" id="1223802.SUTH_00615"/>
<dbReference type="InterPro" id="IPR004358">
    <property type="entry name" value="Sig_transdc_His_kin-like_C"/>
</dbReference>
<dbReference type="InterPro" id="IPR011623">
    <property type="entry name" value="7TMR_DISM_rcpt_extracell_dom1"/>
</dbReference>
<accession>W0SB49</accession>
<keyword evidence="6" id="KW-0418">Kinase</keyword>
<evidence type="ECO:0000313" key="13">
    <source>
        <dbReference type="Proteomes" id="UP000031637"/>
    </source>
</evidence>
<evidence type="ECO:0000256" key="1">
    <source>
        <dbReference type="ARBA" id="ARBA00000085"/>
    </source>
</evidence>
<keyword evidence="9" id="KW-0812">Transmembrane</keyword>
<feature type="chain" id="PRO_5004794939" description="histidine kinase" evidence="10">
    <location>
        <begin position="24"/>
        <end position="641"/>
    </location>
</feature>
<evidence type="ECO:0000256" key="5">
    <source>
        <dbReference type="ARBA" id="ARBA00022741"/>
    </source>
</evidence>
<dbReference type="GO" id="GO:0007234">
    <property type="term" value="P:osmosensory signaling via phosphorelay pathway"/>
    <property type="evidence" value="ECO:0007669"/>
    <property type="project" value="TreeGrafter"/>
</dbReference>
<protein>
    <recommendedName>
        <fullName evidence="2">histidine kinase</fullName>
        <ecNumber evidence="2">2.7.13.3</ecNumber>
    </recommendedName>
</protein>
<feature type="signal peptide" evidence="10">
    <location>
        <begin position="1"/>
        <end position="23"/>
    </location>
</feature>
<dbReference type="PROSITE" id="PS50109">
    <property type="entry name" value="HIS_KIN"/>
    <property type="match status" value="1"/>
</dbReference>
<keyword evidence="9" id="KW-0472">Membrane</keyword>
<dbReference type="Pfam" id="PF07696">
    <property type="entry name" value="7TMR-DISMED2"/>
    <property type="match status" value="1"/>
</dbReference>
<sequence>MRRGLPALLVAGCIACLALTAHASPPVPVEVGPEAERVAVWPTLRVVVSADRNLGAAQAAVLANGGGAIAVDSPNHIFGRGTAPYWALFSLYNPAPSEQLRLLAVETTTQFDMRLFARSATGAWRQLPSLADAAAGRIGGGTTRPAWALELAPRQATEFLLRIEGPAIVRFPVFAYHPVDFAERERNITVAIGIALGGCLFIIIYAASLRRYLDDTLILLFIYMIIADLVGALWLSGFLAQLFPMLPETALSPIGFAAYASLFGCGSLHARAYLNCASWAPRTDFLLRVLGWLWLALAPFFALAFPVAARILLVWGGAAIAAILVVVSALATHRKIRFSPYIGVAWLAYLVGGMFFLAARIIDNPVAWSSSAFVLLQATVVAACFGFAMSQRLMQQRDALVAARQQAVMEREKAAALMRERSLLFAATNHDLRQPLLGVNLFADLLKSAATPAEREERSRKLDLALKEVDELLLGIQQLATVHEAEHRPVMQRVKLDDLLAPIIEEYRGRSEYKRITIRYVPSRLSITTHVPYFQRIVRNVLSNAIRYTEQGDRILVGCRRGGGLRLVIADTGHGMTEDQIRRAFDAFQRFDTKSSIPDGFGLGLFSTKSLANSLGLAVALKSRAGRGTEFSIALSASGTP</sequence>
<dbReference type="Gene3D" id="3.30.565.10">
    <property type="entry name" value="Histidine kinase-like ATPase, C-terminal domain"/>
    <property type="match status" value="1"/>
</dbReference>
<keyword evidence="9" id="KW-1133">Transmembrane helix</keyword>
<organism evidence="12 13">
    <name type="scientific">Sulfuritalea hydrogenivorans sk43H</name>
    <dbReference type="NCBI Taxonomy" id="1223802"/>
    <lineage>
        <taxon>Bacteria</taxon>
        <taxon>Pseudomonadati</taxon>
        <taxon>Pseudomonadota</taxon>
        <taxon>Betaproteobacteria</taxon>
        <taxon>Nitrosomonadales</taxon>
        <taxon>Sterolibacteriaceae</taxon>
        <taxon>Sulfuritalea</taxon>
    </lineage>
</organism>
<dbReference type="PANTHER" id="PTHR42878">
    <property type="entry name" value="TWO-COMPONENT HISTIDINE KINASE"/>
    <property type="match status" value="1"/>
</dbReference>
<feature type="transmembrane region" description="Helical" evidence="9">
    <location>
        <begin position="285"/>
        <end position="305"/>
    </location>
</feature>
<dbReference type="GO" id="GO:0000155">
    <property type="term" value="F:phosphorelay sensor kinase activity"/>
    <property type="evidence" value="ECO:0007669"/>
    <property type="project" value="InterPro"/>
</dbReference>
<evidence type="ECO:0000256" key="2">
    <source>
        <dbReference type="ARBA" id="ARBA00012438"/>
    </source>
</evidence>
<dbReference type="GO" id="GO:0000156">
    <property type="term" value="F:phosphorelay response regulator activity"/>
    <property type="evidence" value="ECO:0007669"/>
    <property type="project" value="TreeGrafter"/>
</dbReference>
<feature type="transmembrane region" description="Helical" evidence="9">
    <location>
        <begin position="311"/>
        <end position="331"/>
    </location>
</feature>
<keyword evidence="4" id="KW-0808">Transferase</keyword>
<dbReference type="PANTHER" id="PTHR42878:SF7">
    <property type="entry name" value="SENSOR HISTIDINE KINASE GLRK"/>
    <property type="match status" value="1"/>
</dbReference>